<organism evidence="1 2">
    <name type="scientific">Agromyces larvae</name>
    <dbReference type="NCBI Taxonomy" id="2929802"/>
    <lineage>
        <taxon>Bacteria</taxon>
        <taxon>Bacillati</taxon>
        <taxon>Actinomycetota</taxon>
        <taxon>Actinomycetes</taxon>
        <taxon>Micrococcales</taxon>
        <taxon>Microbacteriaceae</taxon>
        <taxon>Agromyces</taxon>
    </lineage>
</organism>
<gene>
    <name evidence="1" type="ORF">MTO99_06805</name>
</gene>
<reference evidence="1 2" key="1">
    <citation type="submission" date="2022-03" db="EMBL/GenBank/DDBJ databases">
        <title>Mucilaginibacter sp. isolated from the gut of Protaetia brevitarsis seulensis larvae.</title>
        <authorList>
            <person name="Won M."/>
            <person name="Kim S.-J."/>
            <person name="Kwon S.-W."/>
        </authorList>
    </citation>
    <scope>NUCLEOTIDE SEQUENCE [LARGE SCALE GENOMIC DNA]</scope>
    <source>
        <strain evidence="1 2">CFWR-12</strain>
    </source>
</reference>
<protein>
    <submittedName>
        <fullName evidence="1">Uncharacterized protein</fullName>
    </submittedName>
</protein>
<keyword evidence="2" id="KW-1185">Reference proteome</keyword>
<evidence type="ECO:0000313" key="1">
    <source>
        <dbReference type="EMBL" id="UOE45460.1"/>
    </source>
</evidence>
<sequence length="116" mass="13373">MARDPHARQELRWHPLQAADEIEVGVWRMVDSLGREYGEVRLVRRGPEIGYRAEYWPERHPRELVGYFRTLRASCEQVHQAQVHDNGRGRRDGFLTAGLIHPSAVHDRSAPPLSEG</sequence>
<dbReference type="RefSeq" id="WP_243558056.1">
    <property type="nucleotide sequence ID" value="NZ_CP094528.1"/>
</dbReference>
<evidence type="ECO:0000313" key="2">
    <source>
        <dbReference type="Proteomes" id="UP000832097"/>
    </source>
</evidence>
<proteinExistence type="predicted"/>
<accession>A0ABY4C9U9</accession>
<dbReference type="Proteomes" id="UP000832097">
    <property type="component" value="Chromosome"/>
</dbReference>
<dbReference type="EMBL" id="CP094528">
    <property type="protein sequence ID" value="UOE45460.1"/>
    <property type="molecule type" value="Genomic_DNA"/>
</dbReference>
<name>A0ABY4C9U9_9MICO</name>